<feature type="domain" description="Amidohydrolase 3" evidence="1">
    <location>
        <begin position="238"/>
        <end position="360"/>
    </location>
</feature>
<dbReference type="InterPro" id="IPR032466">
    <property type="entry name" value="Metal_Hydrolase"/>
</dbReference>
<dbReference type="NCBIfam" id="NF011990">
    <property type="entry name" value="PRK15446.2-6"/>
    <property type="match status" value="1"/>
</dbReference>
<dbReference type="InterPro" id="IPR013108">
    <property type="entry name" value="Amidohydro_3"/>
</dbReference>
<name>A0A839IYY4_9GAMM</name>
<proteinExistence type="predicted"/>
<dbReference type="Pfam" id="PF07969">
    <property type="entry name" value="Amidohydro_3"/>
    <property type="match status" value="1"/>
</dbReference>
<organism evidence="2 3">
    <name type="scientific">Oceanospirillum sediminis</name>
    <dbReference type="NCBI Taxonomy" id="2760088"/>
    <lineage>
        <taxon>Bacteria</taxon>
        <taxon>Pseudomonadati</taxon>
        <taxon>Pseudomonadota</taxon>
        <taxon>Gammaproteobacteria</taxon>
        <taxon>Oceanospirillales</taxon>
        <taxon>Oceanospirillaceae</taxon>
        <taxon>Oceanospirillum</taxon>
    </lineage>
</organism>
<dbReference type="EC" id="3.6.1.63" evidence="2"/>
<reference evidence="2 3" key="1">
    <citation type="submission" date="2020-08" db="EMBL/GenBank/DDBJ databases">
        <title>Oceanospirillum sp. nov. isolated from marine sediment.</title>
        <authorList>
            <person name="Ji X."/>
        </authorList>
    </citation>
    <scope>NUCLEOTIDE SEQUENCE [LARGE SCALE GENOMIC DNA]</scope>
    <source>
        <strain evidence="2 3">D5</strain>
    </source>
</reference>
<gene>
    <name evidence="2" type="ORF">H4O21_23485</name>
</gene>
<dbReference type="NCBIfam" id="NF011983">
    <property type="entry name" value="PRK15446.1-4"/>
    <property type="match status" value="1"/>
</dbReference>
<dbReference type="Gene3D" id="2.30.40.10">
    <property type="entry name" value="Urease, subunit C, domain 1"/>
    <property type="match status" value="2"/>
</dbReference>
<dbReference type="RefSeq" id="WP_182812089.1">
    <property type="nucleotide sequence ID" value="NZ_JACJFM010000061.1"/>
</dbReference>
<accession>A0A839IYY4</accession>
<evidence type="ECO:0000313" key="3">
    <source>
        <dbReference type="Proteomes" id="UP000565262"/>
    </source>
</evidence>
<protein>
    <submittedName>
        <fullName evidence="2">Alpha-D-ribose 1-methylphosphonate 5-triphosphate diphosphatase</fullName>
        <ecNumber evidence="2">3.6.1.63</ecNumber>
    </submittedName>
</protein>
<dbReference type="SUPFAM" id="SSF51556">
    <property type="entry name" value="Metallo-dependent hydrolases"/>
    <property type="match status" value="1"/>
</dbReference>
<dbReference type="InterPro" id="IPR051781">
    <property type="entry name" value="Metallo-dep_Hydrolase"/>
</dbReference>
<dbReference type="GO" id="GO:0019700">
    <property type="term" value="P:organic phosphonate catabolic process"/>
    <property type="evidence" value="ECO:0007669"/>
    <property type="project" value="InterPro"/>
</dbReference>
<dbReference type="EMBL" id="JACJFM010000061">
    <property type="protein sequence ID" value="MBB1489577.1"/>
    <property type="molecule type" value="Genomic_DNA"/>
</dbReference>
<dbReference type="PIRSF" id="PIRSF038971">
    <property type="entry name" value="PhnM"/>
    <property type="match status" value="1"/>
</dbReference>
<dbReference type="NCBIfam" id="NF011987">
    <property type="entry name" value="PRK15446.2-3"/>
    <property type="match status" value="1"/>
</dbReference>
<dbReference type="PANTHER" id="PTHR43135:SF3">
    <property type="entry name" value="ALPHA-D-RIBOSE 1-METHYLPHOSPHONATE 5-TRIPHOSPHATE DIPHOSPHATASE"/>
    <property type="match status" value="1"/>
</dbReference>
<evidence type="ECO:0000259" key="1">
    <source>
        <dbReference type="Pfam" id="PF07969"/>
    </source>
</evidence>
<dbReference type="PANTHER" id="PTHR43135">
    <property type="entry name" value="ALPHA-D-RIBOSE 1-METHYLPHOSPHONATE 5-TRIPHOSPHATE DIPHOSPHATASE"/>
    <property type="match status" value="1"/>
</dbReference>
<sequence length="382" mass="41732">MNEQILTNAQLVLRDEVVQGTLVVRDGKIAEISQGKSQLAQADDLGGDFLLPGLVELHTDNQEKYFSPRPKVDWPGHLAMSTHDAQLVAAGITTSFDSVALGDVAGDSIRVEKLDAMIKAIVDSEKNGINRADHLLHLRCEVSYPGLMAFFERYIDVDLVKLVSLMDHAPGQRQFPPENIPKYREYYQGKYGFSDTEIDAFIVEQQANSAKYSDRYRRTICAVCNERGIATASHDDATIEHAKESAELGMQVAEFTTTMEAAKASHDLGLKVLMGAPNVVRGGSHSGNIAAKDLAQAGVLDILSSDYYPSALLQAAFMVAAQDNGYSLADAVALVTANPATASNLFDRGELKAGLRADLVQVRQHEVMPLIQRVWNQGKRVF</sequence>
<dbReference type="CDD" id="cd01306">
    <property type="entry name" value="PhnM"/>
    <property type="match status" value="1"/>
</dbReference>
<dbReference type="NCBIfam" id="NF011981">
    <property type="entry name" value="PRK15446.1-2"/>
    <property type="match status" value="1"/>
</dbReference>
<dbReference type="GO" id="GO:0016810">
    <property type="term" value="F:hydrolase activity, acting on carbon-nitrogen (but not peptide) bonds"/>
    <property type="evidence" value="ECO:0007669"/>
    <property type="project" value="InterPro"/>
</dbReference>
<dbReference type="Proteomes" id="UP000565262">
    <property type="component" value="Unassembled WGS sequence"/>
</dbReference>
<dbReference type="AlphaFoldDB" id="A0A839IYY4"/>
<dbReference type="Gene3D" id="3.20.20.140">
    <property type="entry name" value="Metal-dependent hydrolases"/>
    <property type="match status" value="2"/>
</dbReference>
<dbReference type="InterPro" id="IPR011059">
    <property type="entry name" value="Metal-dep_hydrolase_composite"/>
</dbReference>
<keyword evidence="3" id="KW-1185">Reference proteome</keyword>
<dbReference type="NCBIfam" id="NF011984">
    <property type="entry name" value="PRK15446.1-5"/>
    <property type="match status" value="1"/>
</dbReference>
<dbReference type="SUPFAM" id="SSF51338">
    <property type="entry name" value="Composite domain of metallo-dependent hydrolases"/>
    <property type="match status" value="1"/>
</dbReference>
<comment type="caution">
    <text evidence="2">The sequence shown here is derived from an EMBL/GenBank/DDBJ whole genome shotgun (WGS) entry which is preliminary data.</text>
</comment>
<evidence type="ECO:0000313" key="2">
    <source>
        <dbReference type="EMBL" id="MBB1489577.1"/>
    </source>
</evidence>
<dbReference type="NCBIfam" id="TIGR02318">
    <property type="entry name" value="phosphono_phnM"/>
    <property type="match status" value="1"/>
</dbReference>
<dbReference type="InterPro" id="IPR012696">
    <property type="entry name" value="PhnM"/>
</dbReference>
<keyword evidence="2" id="KW-0378">Hydrolase</keyword>